<keyword evidence="1" id="KW-0145">Chemotaxis</keyword>
<organism evidence="3 4">
    <name type="scientific">Candidatus Reidiella endopervernicosa</name>
    <dbReference type="NCBI Taxonomy" id="2738883"/>
    <lineage>
        <taxon>Bacteria</taxon>
        <taxon>Pseudomonadati</taxon>
        <taxon>Pseudomonadota</taxon>
        <taxon>Gammaproteobacteria</taxon>
        <taxon>Candidatus Reidiella</taxon>
    </lineage>
</organism>
<proteinExistence type="predicted"/>
<dbReference type="Proteomes" id="UP000509658">
    <property type="component" value="Chromosome"/>
</dbReference>
<dbReference type="AlphaFoldDB" id="A0A6N0HWS4"/>
<dbReference type="KEGG" id="rev:HUE57_11545"/>
<dbReference type="SUPFAM" id="SSF64438">
    <property type="entry name" value="CNF1/YfiH-like putative cysteine hydrolases"/>
    <property type="match status" value="1"/>
</dbReference>
<reference evidence="3 4" key="1">
    <citation type="submission" date="2020-05" db="EMBL/GenBank/DDBJ databases">
        <title>Horizontal transmission and recombination maintain forever young bacterial symbiont genomes.</title>
        <authorList>
            <person name="Russell S.L."/>
            <person name="Pepper-Tunick E."/>
            <person name="Svedberg J."/>
            <person name="Byrne A."/>
            <person name="Ruelas Castillo J."/>
            <person name="Vollmers C."/>
            <person name="Beinart R.A."/>
            <person name="Corbett-Detig R."/>
        </authorList>
    </citation>
    <scope>NUCLEOTIDE SEQUENCE [LARGE SCALE GENOMIC DNA]</scope>
    <source>
        <strain evidence="3">Santa_Monica_outfall</strain>
    </source>
</reference>
<evidence type="ECO:0000313" key="4">
    <source>
        <dbReference type="Proteomes" id="UP000509658"/>
    </source>
</evidence>
<gene>
    <name evidence="3" type="ORF">HUE57_11545</name>
</gene>
<accession>A0A6N0HWS4</accession>
<dbReference type="InterPro" id="IPR005659">
    <property type="entry name" value="Chemorcpt_Glu_NH3ase_CheD"/>
</dbReference>
<sequence length="153" mass="16824">MMLTLHATTHSISLLPGESYFGCDDEQVETLLGSCVALVLWSELDQAGGMSHVVLPERGLRSIQHGSGYFATEALEWQLAQAQQMGLQPCRFEARIIGGGCMLSSDVNNSFNVGARNIIKVRSCSHNTRYPSLMKMWVVISAATSISHWLMVH</sequence>
<evidence type="ECO:0000256" key="1">
    <source>
        <dbReference type="ARBA" id="ARBA00022500"/>
    </source>
</evidence>
<dbReference type="GO" id="GO:0050568">
    <property type="term" value="F:protein-glutamine glutaminase activity"/>
    <property type="evidence" value="ECO:0007669"/>
    <property type="project" value="InterPro"/>
</dbReference>
<dbReference type="GO" id="GO:0006935">
    <property type="term" value="P:chemotaxis"/>
    <property type="evidence" value="ECO:0007669"/>
    <property type="project" value="UniProtKB-KW"/>
</dbReference>
<evidence type="ECO:0000256" key="2">
    <source>
        <dbReference type="ARBA" id="ARBA00022801"/>
    </source>
</evidence>
<name>A0A6N0HWS4_9GAMM</name>
<keyword evidence="2" id="KW-0378">Hydrolase</keyword>
<dbReference type="Pfam" id="PF03975">
    <property type="entry name" value="CheD"/>
    <property type="match status" value="1"/>
</dbReference>
<dbReference type="EMBL" id="CP054491">
    <property type="protein sequence ID" value="QKQ26845.1"/>
    <property type="molecule type" value="Genomic_DNA"/>
</dbReference>
<dbReference type="PANTHER" id="PTHR35147:SF3">
    <property type="entry name" value="CHEMORECEPTOR GLUTAMINE DEAMIDASE CHED 1-RELATED"/>
    <property type="match status" value="1"/>
</dbReference>
<dbReference type="PANTHER" id="PTHR35147">
    <property type="entry name" value="CHEMORECEPTOR GLUTAMINE DEAMIDASE CHED-RELATED"/>
    <property type="match status" value="1"/>
</dbReference>
<evidence type="ECO:0000313" key="3">
    <source>
        <dbReference type="EMBL" id="QKQ26845.1"/>
    </source>
</evidence>
<keyword evidence="4" id="KW-1185">Reference proteome</keyword>
<dbReference type="CDD" id="cd16352">
    <property type="entry name" value="CheD"/>
    <property type="match status" value="1"/>
</dbReference>
<dbReference type="InterPro" id="IPR038592">
    <property type="entry name" value="CheD-like_sf"/>
</dbReference>
<protein>
    <submittedName>
        <fullName evidence="3">Chemotaxis protein CheD</fullName>
    </submittedName>
</protein>
<dbReference type="InterPro" id="IPR011324">
    <property type="entry name" value="Cytotoxic_necrot_fac-like_cat"/>
</dbReference>
<dbReference type="Gene3D" id="3.30.1330.200">
    <property type="match status" value="1"/>
</dbReference>